<feature type="compositionally biased region" description="Low complexity" evidence="1">
    <location>
        <begin position="19"/>
        <end position="32"/>
    </location>
</feature>
<protein>
    <submittedName>
        <fullName evidence="3">Helix-hairpin-helix domain-containing protein</fullName>
    </submittedName>
</protein>
<evidence type="ECO:0000256" key="1">
    <source>
        <dbReference type="SAM" id="MobiDB-lite"/>
    </source>
</evidence>
<sequence length="97" mass="9866">MVVPVAGEAPNAAPSPLEGSGAATGNSSGSTTKVNINTATLEELGTLPRVGPVTAQRILDWRKEHGAFASVDELDAIDGIGPKLMESLKELVTVQGG</sequence>
<evidence type="ECO:0000313" key="4">
    <source>
        <dbReference type="Proteomes" id="UP001448614"/>
    </source>
</evidence>
<name>A0ABV0GWK5_PAENI</name>
<dbReference type="InterPro" id="IPR051675">
    <property type="entry name" value="Endo/Exo/Phosphatase_dom_1"/>
</dbReference>
<evidence type="ECO:0000313" key="3">
    <source>
        <dbReference type="EMBL" id="MEO3942909.1"/>
    </source>
</evidence>
<dbReference type="InterPro" id="IPR010994">
    <property type="entry name" value="RuvA_2-like"/>
</dbReference>
<feature type="region of interest" description="Disordered" evidence="1">
    <location>
        <begin position="1"/>
        <end position="33"/>
    </location>
</feature>
<reference evidence="3 4" key="1">
    <citation type="journal article" date="2024" name="Appl. Microbiol. Biotechnol.">
        <title>Biosynthetic gene clusters with biotechnological applications in novel Antarctic isolates from Actinomycetota.</title>
        <authorList>
            <person name="Bruna P."/>
            <person name="Nunez-Montero K."/>
            <person name="Contreras M.J."/>
            <person name="Leal K."/>
            <person name="Garcia M."/>
            <person name="Abanto M."/>
            <person name="Barrientos L."/>
        </authorList>
    </citation>
    <scope>NUCLEOTIDE SEQUENCE [LARGE SCALE GENOMIC DNA]</scope>
    <source>
        <strain evidence="3 4">Se16.17</strain>
    </source>
</reference>
<proteinExistence type="predicted"/>
<gene>
    <name evidence="3" type="ORF">V3C41_17720</name>
</gene>
<dbReference type="InterPro" id="IPR003583">
    <property type="entry name" value="Hlx-hairpin-Hlx_DNA-bd_motif"/>
</dbReference>
<dbReference type="PANTHER" id="PTHR21180:SF32">
    <property type="entry name" value="ENDONUCLEASE_EXONUCLEASE_PHOSPHATASE FAMILY DOMAIN-CONTAINING PROTEIN 1"/>
    <property type="match status" value="1"/>
</dbReference>
<organism evidence="3 4">
    <name type="scientific">Paenarthrobacter nicotinovorans</name>
    <name type="common">Arthrobacter nicotinovorans</name>
    <dbReference type="NCBI Taxonomy" id="29320"/>
    <lineage>
        <taxon>Bacteria</taxon>
        <taxon>Bacillati</taxon>
        <taxon>Actinomycetota</taxon>
        <taxon>Actinomycetes</taxon>
        <taxon>Micrococcales</taxon>
        <taxon>Micrococcaceae</taxon>
        <taxon>Paenarthrobacter</taxon>
    </lineage>
</organism>
<dbReference type="SMART" id="SM00278">
    <property type="entry name" value="HhH1"/>
    <property type="match status" value="2"/>
</dbReference>
<evidence type="ECO:0000259" key="2">
    <source>
        <dbReference type="SMART" id="SM00278"/>
    </source>
</evidence>
<dbReference type="Gene3D" id="1.10.150.280">
    <property type="entry name" value="AF1531-like domain"/>
    <property type="match status" value="1"/>
</dbReference>
<dbReference type="RefSeq" id="WP_347783656.1">
    <property type="nucleotide sequence ID" value="NZ_JBBMFV010000004.1"/>
</dbReference>
<comment type="caution">
    <text evidence="3">The sequence shown here is derived from an EMBL/GenBank/DDBJ whole genome shotgun (WGS) entry which is preliminary data.</text>
</comment>
<keyword evidence="4" id="KW-1185">Reference proteome</keyword>
<dbReference type="SUPFAM" id="SSF47781">
    <property type="entry name" value="RuvA domain 2-like"/>
    <property type="match status" value="1"/>
</dbReference>
<dbReference type="EMBL" id="JBBMFV010000004">
    <property type="protein sequence ID" value="MEO3942909.1"/>
    <property type="molecule type" value="Genomic_DNA"/>
</dbReference>
<feature type="domain" description="Helix-hairpin-helix DNA-binding motif class 1" evidence="2">
    <location>
        <begin position="42"/>
        <end position="61"/>
    </location>
</feature>
<dbReference type="InterPro" id="IPR004509">
    <property type="entry name" value="Competence_ComEA_HhH"/>
</dbReference>
<feature type="domain" description="Helix-hairpin-helix DNA-binding motif class 1" evidence="2">
    <location>
        <begin position="72"/>
        <end position="91"/>
    </location>
</feature>
<dbReference type="Pfam" id="PF12836">
    <property type="entry name" value="HHH_3"/>
    <property type="match status" value="1"/>
</dbReference>
<dbReference type="Proteomes" id="UP001448614">
    <property type="component" value="Unassembled WGS sequence"/>
</dbReference>
<accession>A0ABV0GWK5</accession>
<dbReference type="NCBIfam" id="TIGR00426">
    <property type="entry name" value="competence protein ComEA helix-hairpin-helix repeat region"/>
    <property type="match status" value="1"/>
</dbReference>
<dbReference type="PANTHER" id="PTHR21180">
    <property type="entry name" value="ENDONUCLEASE/EXONUCLEASE/PHOSPHATASE FAMILY DOMAIN-CONTAINING PROTEIN 1"/>
    <property type="match status" value="1"/>
</dbReference>